<reference evidence="2" key="2">
    <citation type="submission" date="2015-01" db="EMBL/GenBank/DDBJ databases">
        <title>Evolutionary Origins and Diversification of the Mycorrhizal Mutualists.</title>
        <authorList>
            <consortium name="DOE Joint Genome Institute"/>
            <consortium name="Mycorrhizal Genomics Consortium"/>
            <person name="Kohler A."/>
            <person name="Kuo A."/>
            <person name="Nagy L.G."/>
            <person name="Floudas D."/>
            <person name="Copeland A."/>
            <person name="Barry K.W."/>
            <person name="Cichocki N."/>
            <person name="Veneault-Fourrey C."/>
            <person name="LaButti K."/>
            <person name="Lindquist E.A."/>
            <person name="Lipzen A."/>
            <person name="Lundell T."/>
            <person name="Morin E."/>
            <person name="Murat C."/>
            <person name="Riley R."/>
            <person name="Ohm R."/>
            <person name="Sun H."/>
            <person name="Tunlid A."/>
            <person name="Henrissat B."/>
            <person name="Grigoriev I.V."/>
            <person name="Hibbett D.S."/>
            <person name="Martin F."/>
        </authorList>
    </citation>
    <scope>NUCLEOTIDE SEQUENCE [LARGE SCALE GENOMIC DNA]</scope>
    <source>
        <strain evidence="2">Foug A</strain>
    </source>
</reference>
<sequence length="84" mass="9550">MPRRVLVDASFASFAPSGLKAEDVPSQSEIRTERLSHSTWLPGRAKLSDPRRVIRLLPPSTRLTKYKDHMNLMIPRLVNPQTLT</sequence>
<protein>
    <submittedName>
        <fullName evidence="1">Uncharacterized protein</fullName>
    </submittedName>
</protein>
<dbReference type="HOGENOM" id="CLU_2528788_0_0_1"/>
<dbReference type="Proteomes" id="UP000053989">
    <property type="component" value="Unassembled WGS sequence"/>
</dbReference>
<keyword evidence="2" id="KW-1185">Reference proteome</keyword>
<name>A0A0C3AG91_9AGAM</name>
<dbReference type="AlphaFoldDB" id="A0A0C3AG91"/>
<dbReference type="EMBL" id="KN822031">
    <property type="protein sequence ID" value="KIM63942.1"/>
    <property type="molecule type" value="Genomic_DNA"/>
</dbReference>
<proteinExistence type="predicted"/>
<evidence type="ECO:0000313" key="2">
    <source>
        <dbReference type="Proteomes" id="UP000053989"/>
    </source>
</evidence>
<reference evidence="1 2" key="1">
    <citation type="submission" date="2014-04" db="EMBL/GenBank/DDBJ databases">
        <authorList>
            <consortium name="DOE Joint Genome Institute"/>
            <person name="Kuo A."/>
            <person name="Kohler A."/>
            <person name="Nagy L.G."/>
            <person name="Floudas D."/>
            <person name="Copeland A."/>
            <person name="Barry K.W."/>
            <person name="Cichocki N."/>
            <person name="Veneault-Fourrey C."/>
            <person name="LaButti K."/>
            <person name="Lindquist E.A."/>
            <person name="Lipzen A."/>
            <person name="Lundell T."/>
            <person name="Morin E."/>
            <person name="Murat C."/>
            <person name="Sun H."/>
            <person name="Tunlid A."/>
            <person name="Henrissat B."/>
            <person name="Grigoriev I.V."/>
            <person name="Hibbett D.S."/>
            <person name="Martin F."/>
            <person name="Nordberg H.P."/>
            <person name="Cantor M.N."/>
            <person name="Hua S.X."/>
        </authorList>
    </citation>
    <scope>NUCLEOTIDE SEQUENCE [LARGE SCALE GENOMIC DNA]</scope>
    <source>
        <strain evidence="1 2">Foug A</strain>
    </source>
</reference>
<evidence type="ECO:0000313" key="1">
    <source>
        <dbReference type="EMBL" id="KIM63942.1"/>
    </source>
</evidence>
<organism evidence="1 2">
    <name type="scientific">Scleroderma citrinum Foug A</name>
    <dbReference type="NCBI Taxonomy" id="1036808"/>
    <lineage>
        <taxon>Eukaryota</taxon>
        <taxon>Fungi</taxon>
        <taxon>Dikarya</taxon>
        <taxon>Basidiomycota</taxon>
        <taxon>Agaricomycotina</taxon>
        <taxon>Agaricomycetes</taxon>
        <taxon>Agaricomycetidae</taxon>
        <taxon>Boletales</taxon>
        <taxon>Sclerodermatineae</taxon>
        <taxon>Sclerodermataceae</taxon>
        <taxon>Scleroderma</taxon>
    </lineage>
</organism>
<accession>A0A0C3AG91</accession>
<dbReference type="InParanoid" id="A0A0C3AG91"/>
<gene>
    <name evidence="1" type="ORF">SCLCIDRAFT_674821</name>
</gene>